<evidence type="ECO:0000256" key="8">
    <source>
        <dbReference type="SAM" id="Phobius"/>
    </source>
</evidence>
<reference evidence="10 11" key="1">
    <citation type="submission" date="2012-02" db="EMBL/GenBank/DDBJ databases">
        <title>Complete genome sequence of Phycisphaera mikurensis NBRC 102666.</title>
        <authorList>
            <person name="Ankai A."/>
            <person name="Hosoyama A."/>
            <person name="Terui Y."/>
            <person name="Sekine M."/>
            <person name="Fukai R."/>
            <person name="Kato Y."/>
            <person name="Nakamura S."/>
            <person name="Yamada-Narita S."/>
            <person name="Kawakoshi A."/>
            <person name="Fukunaga Y."/>
            <person name="Yamazaki S."/>
            <person name="Fujita N."/>
        </authorList>
    </citation>
    <scope>NUCLEOTIDE SEQUENCE [LARGE SCALE GENOMIC DNA]</scope>
    <source>
        <strain evidence="11">NBRC 102666 / KCTC 22515 / FYK2301M01</strain>
    </source>
</reference>
<dbReference type="PANTHER" id="PTHR43706">
    <property type="entry name" value="NADH DEHYDROGENASE"/>
    <property type="match status" value="1"/>
</dbReference>
<keyword evidence="11" id="KW-1185">Reference proteome</keyword>
<sequence>MDTPKHLQGLPHVVVLGAGFAGLNFCKSFDGRARVTLVDRQNHHLFQPLLYQVAMAALSAPEIAEPVRTIFRDRENVVVLMDEAKKIDLQKREVELAQNTLKYDYLVCGLGGTKTYFGNEQWEALAPGLKSLEDAMRIRRHLLQSFERAETTNDPEERKRLMTIVVVGGGPTGVELAGSMAELCKRVFKKDFRRIDTRESRVILVHSNGRILEEYPEDLSESGKKQLASLGVEIILDNKVVDIQRHHVELSDGTRIDTENVLWGAGVKANPITAGLGIELARGGRVPVDPDLSLASRGHPEVFFVGDIVSIRQEDGEPVPGVAPAAIQMGKHVARLIEERLERQVMSSAGGDATRPFRYWDKGMMATIGRMRAVAWTGDIPLIRGLKMTGLLAWLGWLTIHIAYLVGFRNRVAVFLSWVYSYASFRRGARIIISPEQDVSDHDATSSAVDTVALPA</sequence>
<keyword evidence="5 10" id="KW-0560">Oxidoreductase</keyword>
<organism evidence="10 11">
    <name type="scientific">Phycisphaera mikurensis (strain NBRC 102666 / KCTC 22515 / FYK2301M01)</name>
    <dbReference type="NCBI Taxonomy" id="1142394"/>
    <lineage>
        <taxon>Bacteria</taxon>
        <taxon>Pseudomonadati</taxon>
        <taxon>Planctomycetota</taxon>
        <taxon>Phycisphaerae</taxon>
        <taxon>Phycisphaerales</taxon>
        <taxon>Phycisphaeraceae</taxon>
        <taxon>Phycisphaera</taxon>
    </lineage>
</organism>
<dbReference type="PRINTS" id="PR00411">
    <property type="entry name" value="PNDRDTASEI"/>
</dbReference>
<dbReference type="InterPro" id="IPR036188">
    <property type="entry name" value="FAD/NAD-bd_sf"/>
</dbReference>
<dbReference type="eggNOG" id="COG1252">
    <property type="taxonomic scope" value="Bacteria"/>
</dbReference>
<dbReference type="SUPFAM" id="SSF51905">
    <property type="entry name" value="FAD/NAD(P)-binding domain"/>
    <property type="match status" value="1"/>
</dbReference>
<keyword evidence="6" id="KW-0520">NAD</keyword>
<dbReference type="InterPro" id="IPR023753">
    <property type="entry name" value="FAD/NAD-binding_dom"/>
</dbReference>
<evidence type="ECO:0000256" key="3">
    <source>
        <dbReference type="ARBA" id="ARBA00022630"/>
    </source>
</evidence>
<keyword evidence="3" id="KW-0285">Flavoprotein</keyword>
<proteinExistence type="inferred from homology"/>
<protein>
    <recommendedName>
        <fullName evidence="2">NADH:ubiquinone reductase (non-electrogenic)</fullName>
        <ecNumber evidence="2">1.6.5.9</ecNumber>
    </recommendedName>
</protein>
<comment type="similarity">
    <text evidence="1">Belongs to the NADH dehydrogenase family.</text>
</comment>
<evidence type="ECO:0000256" key="1">
    <source>
        <dbReference type="ARBA" id="ARBA00005272"/>
    </source>
</evidence>
<comment type="catalytic activity">
    <reaction evidence="7">
        <text>a quinone + NADH + H(+) = a quinol + NAD(+)</text>
        <dbReference type="Rhea" id="RHEA:46160"/>
        <dbReference type="ChEBI" id="CHEBI:15378"/>
        <dbReference type="ChEBI" id="CHEBI:24646"/>
        <dbReference type="ChEBI" id="CHEBI:57540"/>
        <dbReference type="ChEBI" id="CHEBI:57945"/>
        <dbReference type="ChEBI" id="CHEBI:132124"/>
        <dbReference type="EC" id="1.6.5.9"/>
    </reaction>
</comment>
<evidence type="ECO:0000256" key="6">
    <source>
        <dbReference type="ARBA" id="ARBA00023027"/>
    </source>
</evidence>
<gene>
    <name evidence="10" type="primary">ndh</name>
    <name evidence="10" type="ordered locus">PSMK_24250</name>
</gene>
<dbReference type="KEGG" id="phm:PSMK_24250"/>
<dbReference type="PANTHER" id="PTHR43706:SF47">
    <property type="entry name" value="EXTERNAL NADH-UBIQUINONE OXIDOREDUCTASE 1, MITOCHONDRIAL-RELATED"/>
    <property type="match status" value="1"/>
</dbReference>
<keyword evidence="8" id="KW-0812">Transmembrane</keyword>
<keyword evidence="8" id="KW-0472">Membrane</keyword>
<dbReference type="AlphaFoldDB" id="I0IH46"/>
<evidence type="ECO:0000313" key="11">
    <source>
        <dbReference type="Proteomes" id="UP000007881"/>
    </source>
</evidence>
<dbReference type="EC" id="1.6.5.9" evidence="2"/>
<name>I0IH46_PHYMF</name>
<dbReference type="HOGENOM" id="CLU_021377_7_1_0"/>
<evidence type="ECO:0000259" key="9">
    <source>
        <dbReference type="Pfam" id="PF07992"/>
    </source>
</evidence>
<evidence type="ECO:0000256" key="5">
    <source>
        <dbReference type="ARBA" id="ARBA00023002"/>
    </source>
</evidence>
<keyword evidence="8" id="KW-1133">Transmembrane helix</keyword>
<evidence type="ECO:0000256" key="2">
    <source>
        <dbReference type="ARBA" id="ARBA00012637"/>
    </source>
</evidence>
<dbReference type="Pfam" id="PF07992">
    <property type="entry name" value="Pyr_redox_2"/>
    <property type="match status" value="1"/>
</dbReference>
<dbReference type="Proteomes" id="UP000007881">
    <property type="component" value="Chromosome"/>
</dbReference>
<evidence type="ECO:0000313" key="10">
    <source>
        <dbReference type="EMBL" id="BAM04584.1"/>
    </source>
</evidence>
<keyword evidence="4" id="KW-0274">FAD</keyword>
<evidence type="ECO:0000256" key="4">
    <source>
        <dbReference type="ARBA" id="ARBA00022827"/>
    </source>
</evidence>
<dbReference type="InterPro" id="IPR045024">
    <property type="entry name" value="NDH-2"/>
</dbReference>
<dbReference type="STRING" id="1142394.PSMK_24250"/>
<dbReference type="Gene3D" id="3.50.50.100">
    <property type="match status" value="1"/>
</dbReference>
<dbReference type="OrthoDB" id="9781621at2"/>
<feature type="domain" description="FAD/NAD(P)-binding" evidence="9">
    <location>
        <begin position="12"/>
        <end position="330"/>
    </location>
</feature>
<accession>I0IH46</accession>
<evidence type="ECO:0000256" key="7">
    <source>
        <dbReference type="ARBA" id="ARBA00047599"/>
    </source>
</evidence>
<dbReference type="EMBL" id="AP012338">
    <property type="protein sequence ID" value="BAM04584.1"/>
    <property type="molecule type" value="Genomic_DNA"/>
</dbReference>
<dbReference type="RefSeq" id="WP_014437797.1">
    <property type="nucleotide sequence ID" value="NC_017080.1"/>
</dbReference>
<feature type="transmembrane region" description="Helical" evidence="8">
    <location>
        <begin position="391"/>
        <end position="408"/>
    </location>
</feature>
<dbReference type="GO" id="GO:0050136">
    <property type="term" value="F:NADH dehydrogenase (quinone) (non-electrogenic) activity"/>
    <property type="evidence" value="ECO:0007669"/>
    <property type="project" value="UniProtKB-EC"/>
</dbReference>